<comment type="caution">
    <text evidence="5">The sequence shown here is derived from an EMBL/GenBank/DDBJ whole genome shotgun (WGS) entry which is preliminary data.</text>
</comment>
<evidence type="ECO:0000259" key="4">
    <source>
        <dbReference type="Pfam" id="PF00535"/>
    </source>
</evidence>
<evidence type="ECO:0000313" key="5">
    <source>
        <dbReference type="EMBL" id="MFD0977954.1"/>
    </source>
</evidence>
<proteinExistence type="inferred from homology"/>
<sequence>MILLIHKIGGRIVEVRKDGEPMIVSSDPCNAIWNLAEKFPEEKILWVEDELKEFLDPRLAEKRILHERIMVSYAVNSKFLPGNIGYVDQLPFININPEIKFPTWRMSSDVGGIKGKTLLSFKEEFKGIRNFDFLLNSIAKVGQQNGLFCYSDPGLLQLNKLPKTANARGGDAELFSFVHRHYKTIWVYVLFFCLIRYENRLPITAFLKAFFDKKFFGKVIDIPEITQTAEVNEASIDVIIPTIGRSKYLQQVVKDLSRQSLLPQRVIIVEQNPAPDSTSELVQMLGEEWPFEISHIFTHEAGACRARNKALKEVKSDWVFFADDDIRMNREVLENVIKEAVRLDVECLNLNCKQEGEETVFKKIKQWGSFGSGTSLVKSHFALQNEFSEVFEHGYGEDADYGMKLRNSGCDIIYHPDLELLHLKAPVGGFRKKPVLEWEKEDPLPKPSPTLMILGKRYYTSKQMKGFKISLYLKFFRKQKTKNPWTYLKNMEERWKRSEYWSARLEREIIYQKTHAIKRIKE</sequence>
<gene>
    <name evidence="5" type="ORF">ACFQ1G_14245</name>
</gene>
<keyword evidence="6" id="KW-1185">Reference proteome</keyword>
<organism evidence="5 6">
    <name type="scientific">Salinimicrobium gaetbulicola</name>
    <dbReference type="NCBI Taxonomy" id="999702"/>
    <lineage>
        <taxon>Bacteria</taxon>
        <taxon>Pseudomonadati</taxon>
        <taxon>Bacteroidota</taxon>
        <taxon>Flavobacteriia</taxon>
        <taxon>Flavobacteriales</taxon>
        <taxon>Flavobacteriaceae</taxon>
        <taxon>Salinimicrobium</taxon>
    </lineage>
</organism>
<dbReference type="Pfam" id="PF00535">
    <property type="entry name" value="Glycos_transf_2"/>
    <property type="match status" value="1"/>
</dbReference>
<dbReference type="EMBL" id="JBHTJP010000035">
    <property type="protein sequence ID" value="MFD0977954.1"/>
    <property type="molecule type" value="Genomic_DNA"/>
</dbReference>
<dbReference type="Proteomes" id="UP001597100">
    <property type="component" value="Unassembled WGS sequence"/>
</dbReference>
<dbReference type="GO" id="GO:0016757">
    <property type="term" value="F:glycosyltransferase activity"/>
    <property type="evidence" value="ECO:0007669"/>
    <property type="project" value="UniProtKB-KW"/>
</dbReference>
<dbReference type="CDD" id="cd00761">
    <property type="entry name" value="Glyco_tranf_GTA_type"/>
    <property type="match status" value="1"/>
</dbReference>
<dbReference type="SUPFAM" id="SSF53448">
    <property type="entry name" value="Nucleotide-diphospho-sugar transferases"/>
    <property type="match status" value="1"/>
</dbReference>
<name>A0ABW3IIN4_9FLAO</name>
<dbReference type="RefSeq" id="WP_380740666.1">
    <property type="nucleotide sequence ID" value="NZ_JBHTJP010000035.1"/>
</dbReference>
<feature type="domain" description="Glycosyltransferase 2-like" evidence="4">
    <location>
        <begin position="238"/>
        <end position="365"/>
    </location>
</feature>
<keyword evidence="3 5" id="KW-0808">Transferase</keyword>
<evidence type="ECO:0000256" key="2">
    <source>
        <dbReference type="ARBA" id="ARBA00022676"/>
    </source>
</evidence>
<evidence type="ECO:0000256" key="1">
    <source>
        <dbReference type="ARBA" id="ARBA00006739"/>
    </source>
</evidence>
<reference evidence="6" key="1">
    <citation type="journal article" date="2019" name="Int. J. Syst. Evol. Microbiol.">
        <title>The Global Catalogue of Microorganisms (GCM) 10K type strain sequencing project: providing services to taxonomists for standard genome sequencing and annotation.</title>
        <authorList>
            <consortium name="The Broad Institute Genomics Platform"/>
            <consortium name="The Broad Institute Genome Sequencing Center for Infectious Disease"/>
            <person name="Wu L."/>
            <person name="Ma J."/>
        </authorList>
    </citation>
    <scope>NUCLEOTIDE SEQUENCE [LARGE SCALE GENOMIC DNA]</scope>
    <source>
        <strain evidence="6">CCUG 60898</strain>
    </source>
</reference>
<accession>A0ABW3IIN4</accession>
<comment type="similarity">
    <text evidence="1">Belongs to the glycosyltransferase 2 family.</text>
</comment>
<evidence type="ECO:0000313" key="6">
    <source>
        <dbReference type="Proteomes" id="UP001597100"/>
    </source>
</evidence>
<dbReference type="PANTHER" id="PTHR43179">
    <property type="entry name" value="RHAMNOSYLTRANSFERASE WBBL"/>
    <property type="match status" value="1"/>
</dbReference>
<dbReference type="InterPro" id="IPR001173">
    <property type="entry name" value="Glyco_trans_2-like"/>
</dbReference>
<dbReference type="InterPro" id="IPR029044">
    <property type="entry name" value="Nucleotide-diphossugar_trans"/>
</dbReference>
<protein>
    <submittedName>
        <fullName evidence="5">Glycosyltransferase family 2 protein</fullName>
        <ecNumber evidence="5">2.4.-.-</ecNumber>
    </submittedName>
</protein>
<keyword evidence="2 5" id="KW-0328">Glycosyltransferase</keyword>
<evidence type="ECO:0000256" key="3">
    <source>
        <dbReference type="ARBA" id="ARBA00022679"/>
    </source>
</evidence>
<dbReference type="PANTHER" id="PTHR43179:SF12">
    <property type="entry name" value="GALACTOFURANOSYLTRANSFERASE GLFT2"/>
    <property type="match status" value="1"/>
</dbReference>
<dbReference type="Gene3D" id="3.90.550.10">
    <property type="entry name" value="Spore Coat Polysaccharide Biosynthesis Protein SpsA, Chain A"/>
    <property type="match status" value="1"/>
</dbReference>
<dbReference type="EC" id="2.4.-.-" evidence="5"/>